<accession>A0A109W6E6</accession>
<dbReference type="KEGG" id="doa:AXF15_10975"/>
<dbReference type="STRING" id="888061.AXF15_10975"/>
<dbReference type="AlphaFoldDB" id="A0A109W6E6"/>
<evidence type="ECO:0000313" key="2">
    <source>
        <dbReference type="Proteomes" id="UP000063964"/>
    </source>
</evidence>
<protein>
    <submittedName>
        <fullName evidence="1">Uncharacterized protein</fullName>
    </submittedName>
</protein>
<gene>
    <name evidence="1" type="ORF">AXF15_10975</name>
</gene>
<organism evidence="1 2">
    <name type="scientific">Desulfomicrobium orale DSM 12838</name>
    <dbReference type="NCBI Taxonomy" id="888061"/>
    <lineage>
        <taxon>Bacteria</taxon>
        <taxon>Pseudomonadati</taxon>
        <taxon>Thermodesulfobacteriota</taxon>
        <taxon>Desulfovibrionia</taxon>
        <taxon>Desulfovibrionales</taxon>
        <taxon>Desulfomicrobiaceae</taxon>
        <taxon>Desulfomicrobium</taxon>
    </lineage>
</organism>
<keyword evidence="2" id="KW-1185">Reference proteome</keyword>
<sequence length="71" mass="7947">MWLRLTVEYFDARGPGISRIYSGKAAERTTLTTNKGINLVTCTGDVNEPRAWCRSGGVRSGYLNNTDNYEE</sequence>
<name>A0A109W6E6_9BACT</name>
<dbReference type="Proteomes" id="UP000063964">
    <property type="component" value="Chromosome"/>
</dbReference>
<proteinExistence type="predicted"/>
<dbReference type="EMBL" id="CP014230">
    <property type="protein sequence ID" value="AMD93571.1"/>
    <property type="molecule type" value="Genomic_DNA"/>
</dbReference>
<evidence type="ECO:0000313" key="1">
    <source>
        <dbReference type="EMBL" id="AMD93571.1"/>
    </source>
</evidence>
<reference evidence="2" key="1">
    <citation type="submission" date="2016-02" db="EMBL/GenBank/DDBJ databases">
        <authorList>
            <person name="Holder M.E."/>
            <person name="Ajami N.J."/>
            <person name="Petrosino J.F."/>
        </authorList>
    </citation>
    <scope>NUCLEOTIDE SEQUENCE [LARGE SCALE GENOMIC DNA]</scope>
    <source>
        <strain evidence="2">DSM 12838</strain>
    </source>
</reference>